<gene>
    <name evidence="4" type="ORF">VitviT2T_012134</name>
</gene>
<dbReference type="InterPro" id="IPR040348">
    <property type="entry name" value="POLAR-like"/>
</dbReference>
<feature type="region of interest" description="Disordered" evidence="2">
    <location>
        <begin position="26"/>
        <end position="70"/>
    </location>
</feature>
<sequence>MWQVLLAAAVAGSGIFAKNLFSNNNADPTVSPPPPQAELQTHDKCDQNHQQRSSSRSASKEVSQSNQSGVVGEAEEIFRFSSSGVSKKPRTRPRGFKKKVEVEGISLSFKKRRTGKAASVKSSTDGSSFVWGLGVGMMYMMSAGKAEISKLNTSMDETAKVVQELKTELYKRKSSRNLQVSSFSSEADTSPKKIRGKHTAQVLAKSSTGNQDPNEINISSFPVIDDGEYASSVLTEEPRPEVLEMDQLEAELESELQKLPSCATDAPDCEEIRPDLGDTREVSAKGFHELEGQNSNSYQFHGVLPAELDQKLCHVLIEQQENQIVDLESELHLAQSKLHEKEAELQALKDCVKRLTEFSLSTVSDDEAESQVEQKRLIDGNSNNDTGNGSKRSAVGMKRALDSEASGYYVK</sequence>
<feature type="compositionally biased region" description="Polar residues" evidence="2">
    <location>
        <begin position="204"/>
        <end position="220"/>
    </location>
</feature>
<feature type="coiled-coil region" evidence="1">
    <location>
        <begin position="317"/>
        <end position="351"/>
    </location>
</feature>
<feature type="compositionally biased region" description="Basic and acidic residues" evidence="2">
    <location>
        <begin position="40"/>
        <end position="49"/>
    </location>
</feature>
<dbReference type="Proteomes" id="UP001227230">
    <property type="component" value="Chromosome 8"/>
</dbReference>
<dbReference type="PANTHER" id="PTHR33476">
    <property type="entry name" value="EMB|CAB62613.1"/>
    <property type="match status" value="1"/>
</dbReference>
<evidence type="ECO:0000313" key="4">
    <source>
        <dbReference type="EMBL" id="WJZ93176.1"/>
    </source>
</evidence>
<evidence type="ECO:0000313" key="5">
    <source>
        <dbReference type="Proteomes" id="UP001227230"/>
    </source>
</evidence>
<dbReference type="PANTHER" id="PTHR33476:SF4">
    <property type="entry name" value="POLAR LOCALIZATION DURING ASYMMETRIC DIVISION AND PROTEIN"/>
    <property type="match status" value="1"/>
</dbReference>
<feature type="compositionally biased region" description="Low complexity" evidence="2">
    <location>
        <begin position="379"/>
        <end position="390"/>
    </location>
</feature>
<name>A0ABY9CFG7_VITVI</name>
<feature type="region of interest" description="Disordered" evidence="2">
    <location>
        <begin position="181"/>
        <end position="220"/>
    </location>
</feature>
<feature type="region of interest" description="Disordered" evidence="2">
    <location>
        <begin position="363"/>
        <end position="397"/>
    </location>
</feature>
<organism evidence="4 5">
    <name type="scientific">Vitis vinifera</name>
    <name type="common">Grape</name>
    <dbReference type="NCBI Taxonomy" id="29760"/>
    <lineage>
        <taxon>Eukaryota</taxon>
        <taxon>Viridiplantae</taxon>
        <taxon>Streptophyta</taxon>
        <taxon>Embryophyta</taxon>
        <taxon>Tracheophyta</taxon>
        <taxon>Spermatophyta</taxon>
        <taxon>Magnoliopsida</taxon>
        <taxon>eudicotyledons</taxon>
        <taxon>Gunneridae</taxon>
        <taxon>Pentapetalae</taxon>
        <taxon>rosids</taxon>
        <taxon>Vitales</taxon>
        <taxon>Vitaceae</taxon>
        <taxon>Viteae</taxon>
        <taxon>Vitis</taxon>
    </lineage>
</organism>
<keyword evidence="3" id="KW-0732">Signal</keyword>
<evidence type="ECO:0000256" key="1">
    <source>
        <dbReference type="SAM" id="Coils"/>
    </source>
</evidence>
<keyword evidence="5" id="KW-1185">Reference proteome</keyword>
<accession>A0ABY9CFG7</accession>
<reference evidence="4 5" key="1">
    <citation type="journal article" date="2023" name="Hortic Res">
        <title>The complete reference genome for grapevine (Vitis vinifera L.) genetics and breeding.</title>
        <authorList>
            <person name="Shi X."/>
            <person name="Cao S."/>
            <person name="Wang X."/>
            <person name="Huang S."/>
            <person name="Wang Y."/>
            <person name="Liu Z."/>
            <person name="Liu W."/>
            <person name="Leng X."/>
            <person name="Peng Y."/>
            <person name="Wang N."/>
            <person name="Wang Y."/>
            <person name="Ma Z."/>
            <person name="Xu X."/>
            <person name="Zhang F."/>
            <person name="Xue H."/>
            <person name="Zhong H."/>
            <person name="Wang Y."/>
            <person name="Zhang K."/>
            <person name="Velt A."/>
            <person name="Avia K."/>
            <person name="Holtgrawe D."/>
            <person name="Grimplet J."/>
            <person name="Matus J.T."/>
            <person name="Ware D."/>
            <person name="Wu X."/>
            <person name="Wang H."/>
            <person name="Liu C."/>
            <person name="Fang Y."/>
            <person name="Rustenholz C."/>
            <person name="Cheng Z."/>
            <person name="Xiao H."/>
            <person name="Zhou Y."/>
        </authorList>
    </citation>
    <scope>NUCLEOTIDE SEQUENCE [LARGE SCALE GENOMIC DNA]</scope>
    <source>
        <strain evidence="5">cv. Pinot noir / PN40024</strain>
        <tissue evidence="4">Leaf</tissue>
    </source>
</reference>
<evidence type="ECO:0000256" key="3">
    <source>
        <dbReference type="SAM" id="SignalP"/>
    </source>
</evidence>
<keyword evidence="1" id="KW-0175">Coiled coil</keyword>
<evidence type="ECO:0000256" key="2">
    <source>
        <dbReference type="SAM" id="MobiDB-lite"/>
    </source>
</evidence>
<feature type="chain" id="PRO_5045623376" evidence="3">
    <location>
        <begin position="18"/>
        <end position="411"/>
    </location>
</feature>
<proteinExistence type="predicted"/>
<feature type="compositionally biased region" description="Low complexity" evidence="2">
    <location>
        <begin position="50"/>
        <end position="65"/>
    </location>
</feature>
<dbReference type="EMBL" id="CP126655">
    <property type="protein sequence ID" value="WJZ93176.1"/>
    <property type="molecule type" value="Genomic_DNA"/>
</dbReference>
<feature type="signal peptide" evidence="3">
    <location>
        <begin position="1"/>
        <end position="17"/>
    </location>
</feature>
<protein>
    <submittedName>
        <fullName evidence="4">Uncharacterized protein</fullName>
    </submittedName>
</protein>